<sequence>MAVAICSIGGSRLEVRRPGVRPPRATKVAQASTGLGWWVGSPARRFPEMVDSQHRLRAHRLPAPPVPKVSGGPRFCGHKLRICAPTPQRQRNGHLSLSDLQQLIQVVVQIRSGFVYEDSDA</sequence>
<comment type="caution">
    <text evidence="1">The sequence shown here is derived from an EMBL/GenBank/DDBJ whole genome shotgun (WGS) entry which is preliminary data.</text>
</comment>
<gene>
    <name evidence="1" type="ORF">SNEC2469_LOCUS23746</name>
</gene>
<dbReference type="EMBL" id="CAJNJA010044686">
    <property type="protein sequence ID" value="CAE7803720.1"/>
    <property type="molecule type" value="Genomic_DNA"/>
</dbReference>
<keyword evidence="2" id="KW-1185">Reference proteome</keyword>
<dbReference type="AlphaFoldDB" id="A0A812YZI6"/>
<dbReference type="Proteomes" id="UP000601435">
    <property type="component" value="Unassembled WGS sequence"/>
</dbReference>
<evidence type="ECO:0000313" key="2">
    <source>
        <dbReference type="Proteomes" id="UP000601435"/>
    </source>
</evidence>
<accession>A0A812YZI6</accession>
<evidence type="ECO:0000313" key="1">
    <source>
        <dbReference type="EMBL" id="CAE7803720.1"/>
    </source>
</evidence>
<name>A0A812YZI6_9DINO</name>
<proteinExistence type="predicted"/>
<protein>
    <submittedName>
        <fullName evidence="1">Uncharacterized protein</fullName>
    </submittedName>
</protein>
<organism evidence="1 2">
    <name type="scientific">Symbiodinium necroappetens</name>
    <dbReference type="NCBI Taxonomy" id="1628268"/>
    <lineage>
        <taxon>Eukaryota</taxon>
        <taxon>Sar</taxon>
        <taxon>Alveolata</taxon>
        <taxon>Dinophyceae</taxon>
        <taxon>Suessiales</taxon>
        <taxon>Symbiodiniaceae</taxon>
        <taxon>Symbiodinium</taxon>
    </lineage>
</organism>
<reference evidence="1" key="1">
    <citation type="submission" date="2021-02" db="EMBL/GenBank/DDBJ databases">
        <authorList>
            <person name="Dougan E. K."/>
            <person name="Rhodes N."/>
            <person name="Thang M."/>
            <person name="Chan C."/>
        </authorList>
    </citation>
    <scope>NUCLEOTIDE SEQUENCE</scope>
</reference>